<dbReference type="Pfam" id="PF12833">
    <property type="entry name" value="HTH_18"/>
    <property type="match status" value="1"/>
</dbReference>
<dbReference type="PROSITE" id="PS01124">
    <property type="entry name" value="HTH_ARAC_FAMILY_2"/>
    <property type="match status" value="1"/>
</dbReference>
<dbReference type="EMBL" id="WHNY01000067">
    <property type="protein sequence ID" value="NOU66958.1"/>
    <property type="molecule type" value="Genomic_DNA"/>
</dbReference>
<comment type="subcellular location">
    <subcellularLocation>
        <location evidence="1">Cytoplasm</location>
    </subcellularLocation>
</comment>
<reference evidence="11 12" key="1">
    <citation type="submission" date="2019-10" db="EMBL/GenBank/DDBJ databases">
        <title>Description of Paenibacillus humi sp. nov.</title>
        <authorList>
            <person name="Carlier A."/>
            <person name="Qi S."/>
        </authorList>
    </citation>
    <scope>NUCLEOTIDE SEQUENCE [LARGE SCALE GENOMIC DNA]</scope>
    <source>
        <strain evidence="11 12">LMG 31461</strain>
    </source>
</reference>
<dbReference type="PANTHER" id="PTHR42713:SF3">
    <property type="entry name" value="TRANSCRIPTIONAL REGULATORY PROTEIN HPTR"/>
    <property type="match status" value="1"/>
</dbReference>
<dbReference type="Proteomes" id="UP000653578">
    <property type="component" value="Unassembled WGS sequence"/>
</dbReference>
<dbReference type="Pfam" id="PF00072">
    <property type="entry name" value="Response_reg"/>
    <property type="match status" value="1"/>
</dbReference>
<dbReference type="InterPro" id="IPR001789">
    <property type="entry name" value="Sig_transdc_resp-reg_receiver"/>
</dbReference>
<evidence type="ECO:0000259" key="9">
    <source>
        <dbReference type="PROSITE" id="PS01124"/>
    </source>
</evidence>
<evidence type="ECO:0000256" key="7">
    <source>
        <dbReference type="ARBA" id="ARBA00023163"/>
    </source>
</evidence>
<evidence type="ECO:0000313" key="12">
    <source>
        <dbReference type="Proteomes" id="UP000653578"/>
    </source>
</evidence>
<dbReference type="PROSITE" id="PS00041">
    <property type="entry name" value="HTH_ARAC_FAMILY_1"/>
    <property type="match status" value="1"/>
</dbReference>
<dbReference type="InterPro" id="IPR018060">
    <property type="entry name" value="HTH_AraC"/>
</dbReference>
<feature type="modified residue" description="4-aspartylphosphate" evidence="8">
    <location>
        <position position="54"/>
    </location>
</feature>
<evidence type="ECO:0000256" key="6">
    <source>
        <dbReference type="ARBA" id="ARBA00023125"/>
    </source>
</evidence>
<dbReference type="Gene3D" id="1.10.10.60">
    <property type="entry name" value="Homeodomain-like"/>
    <property type="match status" value="2"/>
</dbReference>
<dbReference type="RefSeq" id="WP_171634285.1">
    <property type="nucleotide sequence ID" value="NZ_WHNY01000067.1"/>
</dbReference>
<evidence type="ECO:0000259" key="10">
    <source>
        <dbReference type="PROSITE" id="PS50110"/>
    </source>
</evidence>
<dbReference type="InterPro" id="IPR020449">
    <property type="entry name" value="Tscrpt_reg_AraC-type_HTH"/>
</dbReference>
<feature type="domain" description="HTH araC/xylS-type" evidence="9">
    <location>
        <begin position="235"/>
        <end position="334"/>
    </location>
</feature>
<keyword evidence="3 8" id="KW-0597">Phosphoprotein</keyword>
<evidence type="ECO:0000256" key="1">
    <source>
        <dbReference type="ARBA" id="ARBA00004496"/>
    </source>
</evidence>
<evidence type="ECO:0000256" key="5">
    <source>
        <dbReference type="ARBA" id="ARBA00023015"/>
    </source>
</evidence>
<dbReference type="InterPro" id="IPR009057">
    <property type="entry name" value="Homeodomain-like_sf"/>
</dbReference>
<protein>
    <submittedName>
        <fullName evidence="11">Response regulator</fullName>
    </submittedName>
</protein>
<gene>
    <name evidence="11" type="ORF">GC096_23195</name>
</gene>
<keyword evidence="6" id="KW-0238">DNA-binding</keyword>
<dbReference type="PRINTS" id="PR00032">
    <property type="entry name" value="HTHARAC"/>
</dbReference>
<dbReference type="CDD" id="cd17536">
    <property type="entry name" value="REC_YesN-like"/>
    <property type="match status" value="1"/>
</dbReference>
<evidence type="ECO:0000256" key="4">
    <source>
        <dbReference type="ARBA" id="ARBA00023012"/>
    </source>
</evidence>
<dbReference type="SMART" id="SM00448">
    <property type="entry name" value="REC"/>
    <property type="match status" value="1"/>
</dbReference>
<keyword evidence="4" id="KW-0902">Two-component regulatory system</keyword>
<dbReference type="PANTHER" id="PTHR42713">
    <property type="entry name" value="HISTIDINE KINASE-RELATED"/>
    <property type="match status" value="1"/>
</dbReference>
<dbReference type="InterPro" id="IPR051552">
    <property type="entry name" value="HptR"/>
</dbReference>
<dbReference type="InterPro" id="IPR018062">
    <property type="entry name" value="HTH_AraC-typ_CS"/>
</dbReference>
<accession>A0ABX1XEP2</accession>
<dbReference type="Gene3D" id="3.40.50.2300">
    <property type="match status" value="1"/>
</dbReference>
<dbReference type="SUPFAM" id="SSF46689">
    <property type="entry name" value="Homeodomain-like"/>
    <property type="match status" value="2"/>
</dbReference>
<evidence type="ECO:0000256" key="8">
    <source>
        <dbReference type="PROSITE-ProRule" id="PRU00169"/>
    </source>
</evidence>
<organism evidence="11 12">
    <name type="scientific">Paenibacillus plantarum</name>
    <dbReference type="NCBI Taxonomy" id="2654975"/>
    <lineage>
        <taxon>Bacteria</taxon>
        <taxon>Bacillati</taxon>
        <taxon>Bacillota</taxon>
        <taxon>Bacilli</taxon>
        <taxon>Bacillales</taxon>
        <taxon>Paenibacillaceae</taxon>
        <taxon>Paenibacillus</taxon>
    </lineage>
</organism>
<dbReference type="SUPFAM" id="SSF52172">
    <property type="entry name" value="CheY-like"/>
    <property type="match status" value="1"/>
</dbReference>
<feature type="domain" description="Response regulatory" evidence="10">
    <location>
        <begin position="3"/>
        <end position="119"/>
    </location>
</feature>
<keyword evidence="7" id="KW-0804">Transcription</keyword>
<keyword evidence="5" id="KW-0805">Transcription regulation</keyword>
<evidence type="ECO:0000313" key="11">
    <source>
        <dbReference type="EMBL" id="NOU66958.1"/>
    </source>
</evidence>
<sequence length="337" mass="39603">MYQVLVAEDEFWIRNQVIELIERVEGFKVIGEARDGEEAWNLMNELWPHVLITDIMMPKMDGLSLLQRVYEYQVSVVPIIISGYDNFSYAQEAMRYGVAEYVLKPISEEKIKKALTNSVEIMQRTHRHREHWLHIHEFIHKLDTFDQPKAWRELSELIKSVLTVKNAAHGEKMGMLRILSDKLYEQTGHTADRQEWASLDGQDKEAVLKYFYSLLENWFRYMETAPTQTTNLIMKRVQEFVQKNYMKEIALSQIAEIADLSVSRFCVIFKKNTGDSFVNYLNQYRIDKAKQLLLLETDLKIYEIADMVGFSTLPYFNRLFKTVTGLSPNEYKRSLGL</sequence>
<keyword evidence="2" id="KW-0963">Cytoplasm</keyword>
<dbReference type="PROSITE" id="PS50110">
    <property type="entry name" value="RESPONSE_REGULATORY"/>
    <property type="match status" value="1"/>
</dbReference>
<proteinExistence type="predicted"/>
<name>A0ABX1XEP2_9BACL</name>
<dbReference type="SMART" id="SM00342">
    <property type="entry name" value="HTH_ARAC"/>
    <property type="match status" value="1"/>
</dbReference>
<evidence type="ECO:0000256" key="3">
    <source>
        <dbReference type="ARBA" id="ARBA00022553"/>
    </source>
</evidence>
<dbReference type="InterPro" id="IPR011006">
    <property type="entry name" value="CheY-like_superfamily"/>
</dbReference>
<keyword evidence="12" id="KW-1185">Reference proteome</keyword>
<comment type="caution">
    <text evidence="11">The sequence shown here is derived from an EMBL/GenBank/DDBJ whole genome shotgun (WGS) entry which is preliminary data.</text>
</comment>
<evidence type="ECO:0000256" key="2">
    <source>
        <dbReference type="ARBA" id="ARBA00022490"/>
    </source>
</evidence>